<evidence type="ECO:0000313" key="3">
    <source>
        <dbReference type="EMBL" id="KAF9476079.1"/>
    </source>
</evidence>
<organism evidence="3 4">
    <name type="scientific">Pholiota conissans</name>
    <dbReference type="NCBI Taxonomy" id="109636"/>
    <lineage>
        <taxon>Eukaryota</taxon>
        <taxon>Fungi</taxon>
        <taxon>Dikarya</taxon>
        <taxon>Basidiomycota</taxon>
        <taxon>Agaricomycotina</taxon>
        <taxon>Agaricomycetes</taxon>
        <taxon>Agaricomycetidae</taxon>
        <taxon>Agaricales</taxon>
        <taxon>Agaricineae</taxon>
        <taxon>Strophariaceae</taxon>
        <taxon>Pholiota</taxon>
    </lineage>
</organism>
<dbReference type="OrthoDB" id="3055188at2759"/>
<feature type="region of interest" description="Disordered" evidence="1">
    <location>
        <begin position="315"/>
        <end position="344"/>
    </location>
</feature>
<feature type="compositionally biased region" description="Polar residues" evidence="1">
    <location>
        <begin position="529"/>
        <end position="543"/>
    </location>
</feature>
<dbReference type="AlphaFoldDB" id="A0A9P6CXA4"/>
<protein>
    <recommendedName>
        <fullName evidence="2">DUF6532 domain-containing protein</fullName>
    </recommendedName>
</protein>
<keyword evidence="4" id="KW-1185">Reference proteome</keyword>
<name>A0A9P6CXA4_9AGAR</name>
<feature type="compositionally biased region" description="Polar residues" evidence="1">
    <location>
        <begin position="219"/>
        <end position="231"/>
    </location>
</feature>
<dbReference type="Proteomes" id="UP000807469">
    <property type="component" value="Unassembled WGS sequence"/>
</dbReference>
<dbReference type="Pfam" id="PF20149">
    <property type="entry name" value="DUF6532"/>
    <property type="match status" value="1"/>
</dbReference>
<evidence type="ECO:0000313" key="4">
    <source>
        <dbReference type="Proteomes" id="UP000807469"/>
    </source>
</evidence>
<feature type="region of interest" description="Disordered" evidence="1">
    <location>
        <begin position="174"/>
        <end position="261"/>
    </location>
</feature>
<gene>
    <name evidence="3" type="ORF">BDN70DRAFT_935328</name>
</gene>
<feature type="compositionally biased region" description="Polar residues" evidence="1">
    <location>
        <begin position="329"/>
        <end position="343"/>
    </location>
</feature>
<reference evidence="3" key="1">
    <citation type="submission" date="2020-11" db="EMBL/GenBank/DDBJ databases">
        <authorList>
            <consortium name="DOE Joint Genome Institute"/>
            <person name="Ahrendt S."/>
            <person name="Riley R."/>
            <person name="Andreopoulos W."/>
            <person name="Labutti K."/>
            <person name="Pangilinan J."/>
            <person name="Ruiz-Duenas F.J."/>
            <person name="Barrasa J.M."/>
            <person name="Sanchez-Garcia M."/>
            <person name="Camarero S."/>
            <person name="Miyauchi S."/>
            <person name="Serrano A."/>
            <person name="Linde D."/>
            <person name="Babiker R."/>
            <person name="Drula E."/>
            <person name="Ayuso-Fernandez I."/>
            <person name="Pacheco R."/>
            <person name="Padilla G."/>
            <person name="Ferreira P."/>
            <person name="Barriuso J."/>
            <person name="Kellner H."/>
            <person name="Castanera R."/>
            <person name="Alfaro M."/>
            <person name="Ramirez L."/>
            <person name="Pisabarro A.G."/>
            <person name="Kuo A."/>
            <person name="Tritt A."/>
            <person name="Lipzen A."/>
            <person name="He G."/>
            <person name="Yan M."/>
            <person name="Ng V."/>
            <person name="Cullen D."/>
            <person name="Martin F."/>
            <person name="Rosso M.-N."/>
            <person name="Henrissat B."/>
            <person name="Hibbett D."/>
            <person name="Martinez A.T."/>
            <person name="Grigoriev I.V."/>
        </authorList>
    </citation>
    <scope>NUCLEOTIDE SEQUENCE</scope>
    <source>
        <strain evidence="3">CIRM-BRFM 674</strain>
    </source>
</reference>
<feature type="domain" description="DUF6532" evidence="2">
    <location>
        <begin position="590"/>
        <end position="799"/>
    </location>
</feature>
<feature type="region of interest" description="Disordered" evidence="1">
    <location>
        <begin position="528"/>
        <end position="571"/>
    </location>
</feature>
<comment type="caution">
    <text evidence="3">The sequence shown here is derived from an EMBL/GenBank/DDBJ whole genome shotgun (WGS) entry which is preliminary data.</text>
</comment>
<dbReference type="EMBL" id="MU155307">
    <property type="protein sequence ID" value="KAF9476079.1"/>
    <property type="molecule type" value="Genomic_DNA"/>
</dbReference>
<sequence>MSNTSGSTISGSSRSASPISLAEINQASIEDIQSSEEAVDLLQEAFEHENHCLHLSDLAIERVYQALVEEERAHTRLIEAKNRLKRIVGRIRNSGYELFPDGPGFFLLIKDATRTVIAAGDSAEIKPPVGSIPMHLQRLEARPLCFSVSFISDTPPNGYSVPGVRFEAGVTEGNKENDALGQDSQPRNARGGPVRANRGQGGHLHQLQKAFSQIRPDLNSDSTRRQGSNPRHAQGNFPPSLPENEMAPLNQGKQKKKAGTTAVQYKRPINPDPPLQPAPKPRLFIAPPISRIDASVHQQKGYGTGRNIQQTIQSHQEGVQSRSTRESETIQSQREGVRSWSTTRESEQILPLRVIPTGASAYETGFQSRQAQNDAGPMEEDGDSEDGGLEYVEHNLDIDPTASYFKDGRMVPIHNNRDDGYGYEGESNQREPEGNDGLEPGFDISPSEDDEAAMRALHGGEDEQQPEPCINSDTCENIPDNLSLDVLQVHRERNRANKAPDPRRLAEFAGTQYRVNSRAEKQLVAEQYNPENQTDDSAGAASQNDDDDDDEEELKKRAKRNSRPGSKILKPTTLQFYRDHHGWPAVLTQAKRRWRRHVVLVEENPFTNSETDTHLVTALIDNVIQETLDRGGLLDESCSHDSHMDTLVFQEGTTFRGVVKAEAIRVVEEAYKDAISPEFEGGQVEYQALVRANINNLLDTSAFHQNGLDEIGKTNNFAHPAISTLIRRVFYRGPESLAALYPEDFRKKVPVKIIALAMTAIRNALQEWLPHGGLKREKISFSGQSYSTVFESMMKAIDKLRPSPYHLGKFEKNRELWAEAGM</sequence>
<feature type="region of interest" description="Disordered" evidence="1">
    <location>
        <begin position="416"/>
        <end position="451"/>
    </location>
</feature>
<evidence type="ECO:0000256" key="1">
    <source>
        <dbReference type="SAM" id="MobiDB-lite"/>
    </source>
</evidence>
<proteinExistence type="predicted"/>
<evidence type="ECO:0000259" key="2">
    <source>
        <dbReference type="Pfam" id="PF20149"/>
    </source>
</evidence>
<accession>A0A9P6CXA4</accession>
<dbReference type="InterPro" id="IPR045341">
    <property type="entry name" value="DUF6532"/>
</dbReference>